<accession>A0ABU7TW60</accession>
<organism evidence="3 4">
    <name type="scientific">Methylobacterium oryzae</name>
    <dbReference type="NCBI Taxonomy" id="334852"/>
    <lineage>
        <taxon>Bacteria</taxon>
        <taxon>Pseudomonadati</taxon>
        <taxon>Pseudomonadota</taxon>
        <taxon>Alphaproteobacteria</taxon>
        <taxon>Hyphomicrobiales</taxon>
        <taxon>Methylobacteriaceae</taxon>
        <taxon>Methylobacterium</taxon>
    </lineage>
</organism>
<dbReference type="GO" id="GO:0016740">
    <property type="term" value="F:transferase activity"/>
    <property type="evidence" value="ECO:0007669"/>
    <property type="project" value="UniProtKB-KW"/>
</dbReference>
<dbReference type="SUPFAM" id="SSF53448">
    <property type="entry name" value="Nucleotide-diphospho-sugar transferases"/>
    <property type="match status" value="1"/>
</dbReference>
<protein>
    <submittedName>
        <fullName evidence="3">Glycosyl transferase family A</fullName>
    </submittedName>
</protein>
<dbReference type="EMBL" id="MLCA01000015">
    <property type="protein sequence ID" value="MEE7494184.1"/>
    <property type="molecule type" value="Genomic_DNA"/>
</dbReference>
<feature type="region of interest" description="Disordered" evidence="1">
    <location>
        <begin position="322"/>
        <end position="341"/>
    </location>
</feature>
<name>A0ABU7TW60_9HYPH</name>
<comment type="caution">
    <text evidence="3">The sequence shown here is derived from an EMBL/GenBank/DDBJ whole genome shotgun (WGS) entry which is preliminary data.</text>
</comment>
<dbReference type="InterPro" id="IPR001173">
    <property type="entry name" value="Glyco_trans_2-like"/>
</dbReference>
<proteinExistence type="predicted"/>
<sequence>MRSLEASSPVPEVCVIVAARDAADTIAIAIASALRQPEVAEVIVVDDASADRTGAAAASADDGSGRLQVIRLAENVGPAEARNRAIAAATAPLLCILDADDYFLDGRLGRLLSAPRTWDLIADDIVMVRGGEAASAAGLVTGPGRPQRLTLAAFVTGNIARPGAFRRELGFLKPIMRRGFLDRQGLRYDARLRLGEDYALYVEALAAGAVFAVTAPCGYVAVERSDSLSAQHRTDDLGAMLAFDDAMLARPGLAPEARAALRAHRAATAKRWQHRRVLDRRRAQGYAAALRELLGTPLAWRHILSVTLAAKLARLVPAPAPDRETGPRLLLGPEHRLEPAR</sequence>
<dbReference type="CDD" id="cd00761">
    <property type="entry name" value="Glyco_tranf_GTA_type"/>
    <property type="match status" value="1"/>
</dbReference>
<dbReference type="InterPro" id="IPR029044">
    <property type="entry name" value="Nucleotide-diphossugar_trans"/>
</dbReference>
<dbReference type="PANTHER" id="PTHR43685:SF2">
    <property type="entry name" value="GLYCOSYLTRANSFERASE 2-LIKE DOMAIN-CONTAINING PROTEIN"/>
    <property type="match status" value="1"/>
</dbReference>
<keyword evidence="4" id="KW-1185">Reference proteome</keyword>
<reference evidence="3 4" key="1">
    <citation type="journal article" date="2012" name="Genet. Mol. Biol.">
        <title>Analysis of 16S rRNA and mxaF genes revealing insights into Methylobacterium niche-specific plant association.</title>
        <authorList>
            <person name="Dourado M.N."/>
            <person name="Andreote F.D."/>
            <person name="Dini-Andreote F."/>
            <person name="Conti R."/>
            <person name="Araujo J.M."/>
            <person name="Araujo W.L."/>
        </authorList>
    </citation>
    <scope>NUCLEOTIDE SEQUENCE [LARGE SCALE GENOMIC DNA]</scope>
    <source>
        <strain evidence="3 4">TC3-10</strain>
    </source>
</reference>
<evidence type="ECO:0000313" key="4">
    <source>
        <dbReference type="Proteomes" id="UP001355206"/>
    </source>
</evidence>
<dbReference type="InterPro" id="IPR050834">
    <property type="entry name" value="Glycosyltransf_2"/>
</dbReference>
<gene>
    <name evidence="3" type="ORF">MOTC310_28690</name>
</gene>
<dbReference type="PANTHER" id="PTHR43685">
    <property type="entry name" value="GLYCOSYLTRANSFERASE"/>
    <property type="match status" value="1"/>
</dbReference>
<dbReference type="Pfam" id="PF00535">
    <property type="entry name" value="Glycos_transf_2"/>
    <property type="match status" value="1"/>
</dbReference>
<dbReference type="RefSeq" id="WP_331304238.1">
    <property type="nucleotide sequence ID" value="NZ_MLCA01000015.1"/>
</dbReference>
<feature type="domain" description="Glycosyltransferase 2-like" evidence="2">
    <location>
        <begin position="14"/>
        <end position="114"/>
    </location>
</feature>
<evidence type="ECO:0000313" key="3">
    <source>
        <dbReference type="EMBL" id="MEE7494184.1"/>
    </source>
</evidence>
<keyword evidence="3" id="KW-0808">Transferase</keyword>
<dbReference type="Gene3D" id="3.90.550.10">
    <property type="entry name" value="Spore Coat Polysaccharide Biosynthesis Protein SpsA, Chain A"/>
    <property type="match status" value="1"/>
</dbReference>
<evidence type="ECO:0000259" key="2">
    <source>
        <dbReference type="Pfam" id="PF00535"/>
    </source>
</evidence>
<evidence type="ECO:0000256" key="1">
    <source>
        <dbReference type="SAM" id="MobiDB-lite"/>
    </source>
</evidence>
<dbReference type="Proteomes" id="UP001355206">
    <property type="component" value="Unassembled WGS sequence"/>
</dbReference>